<dbReference type="RefSeq" id="WP_196610468.1">
    <property type="nucleotide sequence ID" value="NZ_VRYY01000646.1"/>
</dbReference>
<dbReference type="EMBL" id="VRYY01000646">
    <property type="protein sequence ID" value="MBG3878590.1"/>
    <property type="molecule type" value="Genomic_DNA"/>
</dbReference>
<proteinExistence type="predicted"/>
<organism evidence="1 2">
    <name type="scientific">Nitratidesulfovibrio oxamicus</name>
    <dbReference type="NCBI Taxonomy" id="32016"/>
    <lineage>
        <taxon>Bacteria</taxon>
        <taxon>Pseudomonadati</taxon>
        <taxon>Thermodesulfobacteriota</taxon>
        <taxon>Desulfovibrionia</taxon>
        <taxon>Desulfovibrionales</taxon>
        <taxon>Desulfovibrionaceae</taxon>
        <taxon>Nitratidesulfovibrio</taxon>
    </lineage>
</organism>
<gene>
    <name evidence="1" type="ORF">FVW20_16650</name>
</gene>
<reference evidence="1 2" key="1">
    <citation type="submission" date="2019-08" db="EMBL/GenBank/DDBJ databases">
        <authorList>
            <person name="Luo N."/>
        </authorList>
    </citation>
    <scope>NUCLEOTIDE SEQUENCE [LARGE SCALE GENOMIC DNA]</scope>
    <source>
        <strain evidence="1 2">NCIMB 9442</strain>
    </source>
</reference>
<name>A0ABS0J7Z6_9BACT</name>
<dbReference type="Proteomes" id="UP001194469">
    <property type="component" value="Unassembled WGS sequence"/>
</dbReference>
<keyword evidence="2" id="KW-1185">Reference proteome</keyword>
<sequence>MSHTEADLPAVIREAEFVILADGTQVRYEESGGARDVFVNDEWTARSTLFPGSDYCLETGGCTYLLTATDDGLKVEKQ</sequence>
<evidence type="ECO:0000313" key="2">
    <source>
        <dbReference type="Proteomes" id="UP001194469"/>
    </source>
</evidence>
<accession>A0ABS0J7Z6</accession>
<evidence type="ECO:0000313" key="1">
    <source>
        <dbReference type="EMBL" id="MBG3878590.1"/>
    </source>
</evidence>
<comment type="caution">
    <text evidence="1">The sequence shown here is derived from an EMBL/GenBank/DDBJ whole genome shotgun (WGS) entry which is preliminary data.</text>
</comment>
<protein>
    <submittedName>
        <fullName evidence="1">Uncharacterized protein</fullName>
    </submittedName>
</protein>